<proteinExistence type="predicted"/>
<accession>A0A1H6PWT6</accession>
<dbReference type="EMBL" id="KZ859033">
    <property type="protein sequence ID" value="RDW24464.1"/>
    <property type="molecule type" value="Genomic_DNA"/>
</dbReference>
<dbReference type="OMA" id="KEQESGH"/>
<dbReference type="Pfam" id="PF25871">
    <property type="entry name" value="HTH_76"/>
    <property type="match status" value="1"/>
</dbReference>
<evidence type="ECO:0000313" key="6">
    <source>
        <dbReference type="Proteomes" id="UP000182444"/>
    </source>
</evidence>
<evidence type="ECO:0000313" key="5">
    <source>
        <dbReference type="EMBL" id="RDW24464.1"/>
    </source>
</evidence>
<protein>
    <submittedName>
        <fullName evidence="4">Uncharacterized protein</fullName>
    </submittedName>
</protein>
<dbReference type="Proteomes" id="UP000182444">
    <property type="component" value="Chromosome 1A"/>
</dbReference>
<evidence type="ECO:0000256" key="1">
    <source>
        <dbReference type="SAM" id="MobiDB-lite"/>
    </source>
</evidence>
<dbReference type="InterPro" id="IPR058841">
    <property type="entry name" value="HTH_76"/>
</dbReference>
<dbReference type="Pfam" id="PF17733">
    <property type="entry name" value="KPWE_dom"/>
    <property type="match status" value="1"/>
</dbReference>
<dbReference type="VEuPathDB" id="FungiDB:YALI1_A22008g"/>
<dbReference type="eggNOG" id="ENOG502S7YV">
    <property type="taxonomic scope" value="Eukaryota"/>
</dbReference>
<dbReference type="VEuPathDB" id="FungiDB:YALI0_A20966g"/>
<feature type="domain" description="PEX14-like helix-turn-helix" evidence="3">
    <location>
        <begin position="3"/>
        <end position="59"/>
    </location>
</feature>
<dbReference type="RefSeq" id="XP_500311.1">
    <property type="nucleotide sequence ID" value="XM_500311.1"/>
</dbReference>
<feature type="region of interest" description="Disordered" evidence="1">
    <location>
        <begin position="59"/>
        <end position="86"/>
    </location>
</feature>
<feature type="domain" description="Peroxisomal membrane protein PEX14-like KPWE" evidence="2">
    <location>
        <begin position="89"/>
        <end position="136"/>
    </location>
</feature>
<gene>
    <name evidence="5" type="ORF">B0I71DRAFT_134251</name>
    <name evidence="4" type="ORF">YALI1_A22008g</name>
</gene>
<reference evidence="4 6" key="1">
    <citation type="journal article" date="2016" name="PLoS ONE">
        <title>Sequence Assembly of Yarrowia lipolytica Strain W29/CLIB89 Shows Transposable Element Diversity.</title>
        <authorList>
            <person name="Magnan C."/>
            <person name="Yu J."/>
            <person name="Chang I."/>
            <person name="Jahn E."/>
            <person name="Kanomata Y."/>
            <person name="Wu J."/>
            <person name="Zeller M."/>
            <person name="Oakes M."/>
            <person name="Baldi P."/>
            <person name="Sandmeyer S."/>
        </authorList>
    </citation>
    <scope>NUCLEOTIDE SEQUENCE [LARGE SCALE GENOMIC DNA]</scope>
    <source>
        <strain evidence="4">CLIB89</strain>
        <strain evidence="6">CLIB89(W29)</strain>
    </source>
</reference>
<dbReference type="KEGG" id="yli:2905853"/>
<organism evidence="4 6">
    <name type="scientific">Yarrowia lipolytica</name>
    <name type="common">Candida lipolytica</name>
    <dbReference type="NCBI Taxonomy" id="4952"/>
    <lineage>
        <taxon>Eukaryota</taxon>
        <taxon>Fungi</taxon>
        <taxon>Dikarya</taxon>
        <taxon>Ascomycota</taxon>
        <taxon>Saccharomycotina</taxon>
        <taxon>Dipodascomycetes</taxon>
        <taxon>Dipodascales</taxon>
        <taxon>Dipodascales incertae sedis</taxon>
        <taxon>Yarrowia</taxon>
    </lineage>
</organism>
<name>A0A1H6PWT6_YARLL</name>
<feature type="region of interest" description="Disordered" evidence="1">
    <location>
        <begin position="112"/>
        <end position="136"/>
    </location>
</feature>
<evidence type="ECO:0000259" key="3">
    <source>
        <dbReference type="Pfam" id="PF25871"/>
    </source>
</evidence>
<dbReference type="GeneID" id="2905853"/>
<dbReference type="InterPro" id="IPR040554">
    <property type="entry name" value="KPWE_PEX14_dom"/>
</dbReference>
<evidence type="ECO:0000259" key="2">
    <source>
        <dbReference type="Pfam" id="PF17733"/>
    </source>
</evidence>
<dbReference type="PANTHER" id="PTHR36855">
    <property type="entry name" value="CHROMOSOME 10, WHOLE GENOME SHOTGUN SEQUENCE"/>
    <property type="match status" value="1"/>
</dbReference>
<dbReference type="PANTHER" id="PTHR36855:SF1">
    <property type="entry name" value="PEROXISOME MEMBRANE ANCHOR PROTEIN PEX14P N-TERMINAL DOMAIN-CONTAINING PROTEIN"/>
    <property type="match status" value="1"/>
</dbReference>
<dbReference type="AlphaFoldDB" id="A0A1H6PWT6"/>
<dbReference type="OrthoDB" id="9936937at2759"/>
<dbReference type="Proteomes" id="UP000256601">
    <property type="component" value="Unassembled WGS sequence"/>
</dbReference>
<dbReference type="EMBL" id="CP017553">
    <property type="protein sequence ID" value="AOW00955.1"/>
    <property type="molecule type" value="Genomic_DNA"/>
</dbReference>
<reference evidence="5 7" key="2">
    <citation type="submission" date="2018-07" db="EMBL/GenBank/DDBJ databases">
        <title>Draft Genome Assemblies for Five Robust Yarrowia lipolytica Strains Exhibiting High Lipid Production and Pentose Sugar Utilization and Sugar Alcohol Secretion from Undetoxified Lignocellulosic Biomass Hydrolysates.</title>
        <authorList>
            <consortium name="DOE Joint Genome Institute"/>
            <person name="Walker C."/>
            <person name="Ryu S."/>
            <person name="Na H."/>
            <person name="Zane M."/>
            <person name="LaButti K."/>
            <person name="Lipzen A."/>
            <person name="Haridas S."/>
            <person name="Barry K."/>
            <person name="Grigoriev I.V."/>
            <person name="Quarterman J."/>
            <person name="Slininger P."/>
            <person name="Dien B."/>
            <person name="Trinh C.T."/>
        </authorList>
    </citation>
    <scope>NUCLEOTIDE SEQUENCE [LARGE SCALE GENOMIC DNA]</scope>
    <source>
        <strain evidence="5 7">YB392</strain>
    </source>
</reference>
<evidence type="ECO:0000313" key="4">
    <source>
        <dbReference type="EMBL" id="AOW00955.1"/>
    </source>
</evidence>
<evidence type="ECO:0000313" key="7">
    <source>
        <dbReference type="Proteomes" id="UP000256601"/>
    </source>
</evidence>
<sequence length="136" mass="15111">MQTIETYNFDSDPEFNNGLNVLLANAGTTLEEENKKEQESGHKSELIIKAKEFYLNRINSRQQQQGTTQTEAAASGEPTITYSDPPLTKQLSYEELVDLISSGKEVPGIRQIPDTVLGHDASSAATTDRPKKPWEK</sequence>